<evidence type="ECO:0000256" key="1">
    <source>
        <dbReference type="ARBA" id="ARBA00023002"/>
    </source>
</evidence>
<dbReference type="Pfam" id="PF02826">
    <property type="entry name" value="2-Hacid_dh_C"/>
    <property type="match status" value="1"/>
</dbReference>
<evidence type="ECO:0000313" key="5">
    <source>
        <dbReference type="Proteomes" id="UP001595648"/>
    </source>
</evidence>
<keyword evidence="2" id="KW-0520">NAD</keyword>
<accession>A0ABV7MFH5</accession>
<reference evidence="5" key="1">
    <citation type="journal article" date="2019" name="Int. J. Syst. Evol. Microbiol.">
        <title>The Global Catalogue of Microorganisms (GCM) 10K type strain sequencing project: providing services to taxonomists for standard genome sequencing and annotation.</title>
        <authorList>
            <consortium name="The Broad Institute Genomics Platform"/>
            <consortium name="The Broad Institute Genome Sequencing Center for Infectious Disease"/>
            <person name="Wu L."/>
            <person name="Ma J."/>
        </authorList>
    </citation>
    <scope>NUCLEOTIDE SEQUENCE [LARGE SCALE GENOMIC DNA]</scope>
    <source>
        <strain evidence="5">ICMP 19515</strain>
    </source>
</reference>
<proteinExistence type="predicted"/>
<evidence type="ECO:0000256" key="2">
    <source>
        <dbReference type="ARBA" id="ARBA00023027"/>
    </source>
</evidence>
<dbReference type="RefSeq" id="WP_378976680.1">
    <property type="nucleotide sequence ID" value="NZ_JBHRVD010000001.1"/>
</dbReference>
<dbReference type="SUPFAM" id="SSF52283">
    <property type="entry name" value="Formate/glycerate dehydrogenase catalytic domain-like"/>
    <property type="match status" value="1"/>
</dbReference>
<feature type="domain" description="D-isomer specific 2-hydroxyacid dehydrogenase NAD-binding" evidence="3">
    <location>
        <begin position="109"/>
        <end position="282"/>
    </location>
</feature>
<evidence type="ECO:0000313" key="4">
    <source>
        <dbReference type="EMBL" id="MFC3320591.1"/>
    </source>
</evidence>
<keyword evidence="1" id="KW-0560">Oxidoreductase</keyword>
<dbReference type="PROSITE" id="PS00671">
    <property type="entry name" value="D_2_HYDROXYACID_DH_3"/>
    <property type="match status" value="1"/>
</dbReference>
<dbReference type="EMBL" id="JBHRVD010000001">
    <property type="protein sequence ID" value="MFC3320591.1"/>
    <property type="molecule type" value="Genomic_DNA"/>
</dbReference>
<dbReference type="PANTHER" id="PTHR43333">
    <property type="entry name" value="2-HACID_DH_C DOMAIN-CONTAINING PROTEIN"/>
    <property type="match status" value="1"/>
</dbReference>
<dbReference type="PANTHER" id="PTHR43333:SF1">
    <property type="entry name" value="D-ISOMER SPECIFIC 2-HYDROXYACID DEHYDROGENASE NAD-BINDING DOMAIN-CONTAINING PROTEIN"/>
    <property type="match status" value="1"/>
</dbReference>
<sequence length="320" mass="35620">MAKKKLLAVFPEGSTFPTSLEKASRFADVVLTNNSETARQELRDAEGLLHWDMYNTIIRNNPLPPKLEWIHVPGIGVNTVVSRDVLSSAVVVTNTRGVFEHPIAEYVLGVMLMIAKDFRKTFDFQRTKIWNWRPTYALRNQVAVLIGSGAIGREIFMMLTAVGVKVIPVGRRVVARDPVFGHVHSADELKDLLPKADTVILAMPLTAETTGFMGETRFAQMKRGSCLINIGRGDLVDESALIKALEDGQVGTAALDVFAVEPLPEHHPLWTMDQVFVSPHMSADLYGWEERAVGQFLENLERWATGKPLENVVDKATRFS</sequence>
<protein>
    <submittedName>
        <fullName evidence="4">D-2-hydroxyacid dehydrogenase</fullName>
    </submittedName>
</protein>
<dbReference type="InterPro" id="IPR036291">
    <property type="entry name" value="NAD(P)-bd_dom_sf"/>
</dbReference>
<dbReference type="Gene3D" id="3.40.50.720">
    <property type="entry name" value="NAD(P)-binding Rossmann-like Domain"/>
    <property type="match status" value="2"/>
</dbReference>
<dbReference type="Proteomes" id="UP001595648">
    <property type="component" value="Unassembled WGS sequence"/>
</dbReference>
<gene>
    <name evidence="4" type="ORF">ACFOJ9_01820</name>
</gene>
<comment type="caution">
    <text evidence="4">The sequence shown here is derived from an EMBL/GenBank/DDBJ whole genome shotgun (WGS) entry which is preliminary data.</text>
</comment>
<name>A0ABV7MFH5_9HYPH</name>
<evidence type="ECO:0000259" key="3">
    <source>
        <dbReference type="Pfam" id="PF02826"/>
    </source>
</evidence>
<dbReference type="InterPro" id="IPR029753">
    <property type="entry name" value="D-isomer_DH_CS"/>
</dbReference>
<organism evidence="4 5">
    <name type="scientific">Mesorhizobium cantuariense</name>
    <dbReference type="NCBI Taxonomy" id="1300275"/>
    <lineage>
        <taxon>Bacteria</taxon>
        <taxon>Pseudomonadati</taxon>
        <taxon>Pseudomonadota</taxon>
        <taxon>Alphaproteobacteria</taxon>
        <taxon>Hyphomicrobiales</taxon>
        <taxon>Phyllobacteriaceae</taxon>
        <taxon>Mesorhizobium</taxon>
    </lineage>
</organism>
<dbReference type="CDD" id="cd05300">
    <property type="entry name" value="2-Hacid_dh_1"/>
    <property type="match status" value="1"/>
</dbReference>
<dbReference type="SUPFAM" id="SSF51735">
    <property type="entry name" value="NAD(P)-binding Rossmann-fold domains"/>
    <property type="match status" value="1"/>
</dbReference>
<keyword evidence="5" id="KW-1185">Reference proteome</keyword>
<dbReference type="InterPro" id="IPR006140">
    <property type="entry name" value="D-isomer_DH_NAD-bd"/>
</dbReference>